<dbReference type="SFLD" id="SFLDS00019">
    <property type="entry name" value="Glutathione_Transferase_(cytos"/>
    <property type="match status" value="1"/>
</dbReference>
<dbReference type="SFLD" id="SFLDG01206">
    <property type="entry name" value="Xi.1"/>
    <property type="match status" value="1"/>
</dbReference>
<dbReference type="PIRSF" id="PIRSF015753">
    <property type="entry name" value="GST"/>
    <property type="match status" value="1"/>
</dbReference>
<dbReference type="PROSITE" id="PS50405">
    <property type="entry name" value="GST_CTER"/>
    <property type="match status" value="1"/>
</dbReference>
<organism evidence="3 4">
    <name type="scientific">Streptomyces zhihengii</name>
    <dbReference type="NCBI Taxonomy" id="1818004"/>
    <lineage>
        <taxon>Bacteria</taxon>
        <taxon>Bacillati</taxon>
        <taxon>Actinomycetota</taxon>
        <taxon>Actinomycetes</taxon>
        <taxon>Kitasatosporales</taxon>
        <taxon>Streptomycetaceae</taxon>
        <taxon>Streptomyces</taxon>
    </lineage>
</organism>
<dbReference type="RefSeq" id="WP_205377754.1">
    <property type="nucleotide sequence ID" value="NZ_JAFEJA010000002.1"/>
</dbReference>
<reference evidence="3 4" key="1">
    <citation type="journal article" date="2016" name="Arch. Microbiol.">
        <title>Streptomyces zhihengii sp. nov., isolated from rhizospheric soil of Psammosilene tunicoides.</title>
        <authorList>
            <person name="Huang M.J."/>
            <person name="Fei J.J."/>
            <person name="Salam N."/>
            <person name="Kim C.J."/>
            <person name="Hozzein W.N."/>
            <person name="Xiao M."/>
            <person name="Huang H.Q."/>
            <person name="Li W.J."/>
        </authorList>
    </citation>
    <scope>NUCLEOTIDE SEQUENCE [LARGE SCALE GENOMIC DNA]</scope>
    <source>
        <strain evidence="3 4">YIM T102</strain>
    </source>
</reference>
<dbReference type="Proteomes" id="UP000664109">
    <property type="component" value="Unassembled WGS sequence"/>
</dbReference>
<dbReference type="PANTHER" id="PTHR32419">
    <property type="entry name" value="GLUTATHIONYL-HYDROQUINONE REDUCTASE"/>
    <property type="match status" value="1"/>
</dbReference>
<comment type="caution">
    <text evidence="3">The sequence shown here is derived from an EMBL/GenBank/DDBJ whole genome shotgun (WGS) entry which is preliminary data.</text>
</comment>
<dbReference type="Pfam" id="PF13410">
    <property type="entry name" value="GST_C_2"/>
    <property type="match status" value="1"/>
</dbReference>
<accession>A0ABS2V233</accession>
<evidence type="ECO:0000313" key="3">
    <source>
        <dbReference type="EMBL" id="MBM9623653.1"/>
    </source>
</evidence>
<keyword evidence="4" id="KW-1185">Reference proteome</keyword>
<dbReference type="InterPro" id="IPR016639">
    <property type="entry name" value="GST_Omega/GSH"/>
</dbReference>
<evidence type="ECO:0000256" key="1">
    <source>
        <dbReference type="SAM" id="MobiDB-lite"/>
    </source>
</evidence>
<dbReference type="InterPro" id="IPR010987">
    <property type="entry name" value="Glutathione-S-Trfase_C-like"/>
</dbReference>
<protein>
    <submittedName>
        <fullName evidence="3">Glutathione S-transferase C-terminal domain-containing protein</fullName>
    </submittedName>
</protein>
<dbReference type="Gene3D" id="1.20.1050.10">
    <property type="match status" value="1"/>
</dbReference>
<dbReference type="InterPro" id="IPR036249">
    <property type="entry name" value="Thioredoxin-like_sf"/>
</dbReference>
<dbReference type="SFLD" id="SFLDG01148">
    <property type="entry name" value="Xi_(cytGST)"/>
    <property type="match status" value="1"/>
</dbReference>
<dbReference type="SUPFAM" id="SSF47616">
    <property type="entry name" value="GST C-terminal domain-like"/>
    <property type="match status" value="1"/>
</dbReference>
<dbReference type="InterPro" id="IPR036282">
    <property type="entry name" value="Glutathione-S-Trfase_C_sf"/>
</dbReference>
<dbReference type="Gene3D" id="3.40.30.10">
    <property type="entry name" value="Glutaredoxin"/>
    <property type="match status" value="1"/>
</dbReference>
<name>A0ABS2V233_9ACTN</name>
<dbReference type="CDD" id="cd03190">
    <property type="entry name" value="GST_C_Omega_like"/>
    <property type="match status" value="1"/>
</dbReference>
<feature type="region of interest" description="Disordered" evidence="1">
    <location>
        <begin position="300"/>
        <end position="333"/>
    </location>
</feature>
<dbReference type="PANTHER" id="PTHR32419:SF6">
    <property type="entry name" value="GLUTATHIONE S-TRANSFERASE OMEGA-LIKE 1-RELATED"/>
    <property type="match status" value="1"/>
</dbReference>
<sequence length="333" mass="37217">MTYVSAGREYTRDSRYLTTRITADGRDGYPVEPGRYRLVVSRACPWASRAVIVRRLLGLEKALPMAIAGPTHDERSWTFDLDPGGRDPVLGIERLRDAYLARDPGYDRGITVPAVVDVPTGAVVTNDVSRITLDMSLEWSAHWRDGAPLLYPPALRQEIDAVNDMVYRDVNNGVYRAGFAGSQEKYAEAYQRLFARLDLLSERLERSRYLVGDTLTEADVRLFTTLVRFDAVYHGHFKCNRRKLSETPVLWAYARDLFQTPGFGDTVDFDHIKRHYYVVHTDINPTGIVPLGPDLSGWLAPHGREELGGRPFGDGTPPGPPPPGEEVPAGHAP</sequence>
<gene>
    <name evidence="3" type="ORF">JE024_34215</name>
</gene>
<evidence type="ECO:0000259" key="2">
    <source>
        <dbReference type="PROSITE" id="PS50405"/>
    </source>
</evidence>
<dbReference type="InterPro" id="IPR040079">
    <property type="entry name" value="Glutathione_S-Trfase"/>
</dbReference>
<dbReference type="SUPFAM" id="SSF52833">
    <property type="entry name" value="Thioredoxin-like"/>
    <property type="match status" value="1"/>
</dbReference>
<dbReference type="InterPro" id="IPR047047">
    <property type="entry name" value="GST_Omega-like_C"/>
</dbReference>
<proteinExistence type="predicted"/>
<feature type="domain" description="GST C-terminal" evidence="2">
    <location>
        <begin position="152"/>
        <end position="279"/>
    </location>
</feature>
<evidence type="ECO:0000313" key="4">
    <source>
        <dbReference type="Proteomes" id="UP000664109"/>
    </source>
</evidence>
<dbReference type="EMBL" id="JAFEJA010000002">
    <property type="protein sequence ID" value="MBM9623653.1"/>
    <property type="molecule type" value="Genomic_DNA"/>
</dbReference>